<keyword evidence="4" id="KW-0946">Virion</keyword>
<dbReference type="EMBL" id="MT498605">
    <property type="protein sequence ID" value="QSR83630.1"/>
    <property type="molecule type" value="Genomic_RNA"/>
</dbReference>
<keyword evidence="6" id="KW-1035">Host cytoplasm</keyword>
<dbReference type="Pfam" id="PF07781">
    <property type="entry name" value="Reovirus_Mu2"/>
    <property type="match status" value="1"/>
</dbReference>
<keyword evidence="3" id="KW-0167">Capsid protein</keyword>
<reference evidence="7" key="1">
    <citation type="submission" date="2020-05" db="EMBL/GenBank/DDBJ databases">
        <authorList>
            <person name="Feng K.H."/>
            <person name="Brown J.D."/>
            <person name="Turner G.G."/>
            <person name="Holmes E.C."/>
            <person name="Allison A.B."/>
        </authorList>
    </citation>
    <scope>NUCLEOTIDE SEQUENCE</scope>
    <source>
        <strain evidence="7">19-LN21</strain>
    </source>
</reference>
<dbReference type="GO" id="GO:0044163">
    <property type="term" value="C:host cytoskeleton"/>
    <property type="evidence" value="ECO:0007669"/>
    <property type="project" value="UniProtKB-SubCell"/>
</dbReference>
<organism evidence="7">
    <name type="scientific">Mammalian orthoreovirus</name>
    <dbReference type="NCBI Taxonomy" id="351073"/>
    <lineage>
        <taxon>Viruses</taxon>
        <taxon>Riboviria</taxon>
        <taxon>Orthornavirae</taxon>
        <taxon>Duplornaviricota</taxon>
        <taxon>Resentoviricetes</taxon>
        <taxon>Reovirales</taxon>
        <taxon>Spinareoviridae</taxon>
        <taxon>Orthoreovirus</taxon>
        <taxon>Orthoreovirus mammalis</taxon>
    </lineage>
</organism>
<comment type="subcellular location">
    <subcellularLocation>
        <location evidence="1">Host cytoplasm</location>
        <location evidence="1">Host cytoskeleton</location>
    </subcellularLocation>
    <subcellularLocation>
        <location evidence="2">Virion</location>
    </subcellularLocation>
</comment>
<evidence type="ECO:0000256" key="4">
    <source>
        <dbReference type="ARBA" id="ARBA00022844"/>
    </source>
</evidence>
<evidence type="ECO:0000313" key="7">
    <source>
        <dbReference type="EMBL" id="QSR83630.1"/>
    </source>
</evidence>
<protein>
    <submittedName>
        <fullName evidence="7">Mu 2 NTPase and capsid core protein</fullName>
    </submittedName>
</protein>
<accession>A0A8A1FYS2</accession>
<evidence type="ECO:0000256" key="3">
    <source>
        <dbReference type="ARBA" id="ARBA00022561"/>
    </source>
</evidence>
<keyword evidence="5" id="KW-1037">Host cytoskeleton</keyword>
<evidence type="ECO:0000256" key="5">
    <source>
        <dbReference type="ARBA" id="ARBA00023111"/>
    </source>
</evidence>
<evidence type="ECO:0000256" key="1">
    <source>
        <dbReference type="ARBA" id="ARBA00004133"/>
    </source>
</evidence>
<dbReference type="GO" id="GO:0019028">
    <property type="term" value="C:viral capsid"/>
    <property type="evidence" value="ECO:0007669"/>
    <property type="project" value="UniProtKB-KW"/>
</dbReference>
<dbReference type="InterPro" id="IPR012494">
    <property type="entry name" value="Reovirus_Mu2"/>
</dbReference>
<evidence type="ECO:0000256" key="2">
    <source>
        <dbReference type="ARBA" id="ARBA00004328"/>
    </source>
</evidence>
<proteinExistence type="predicted"/>
<evidence type="ECO:0000256" key="6">
    <source>
        <dbReference type="ARBA" id="ARBA00023200"/>
    </source>
</evidence>
<sequence length="737" mass="83412">MAYIAVPAVVESRSSEAIGLLSSFGVDVGTAESADVVYQDHDFVLDQLQYMLDGYEASDVIDALVFRNWTHFSGFCLLPPKSQLLEYWKSNPAIIPDNVDRRLKKRLMMKKDLRKDDEYNQLVRAFKISDVYSPLVSSTTSPMTMIQNVNQNEIVYTTTDRVIGAKISLYAPRKYYASTLSFTSSRCIVPFGKPLGRVNIGRFNIGTFPSIASPKCFVMSGVDIESIPNEFIKLFYQRVRSVHANILNDVSPQVLTDMIHHKRLRVVTPSDRRVAQIMHLPYHVKRGAQHVDVYRVDVVDLMFEVIDMKEGLRNISRKLVMHSIPVCIIELLGIELTDYCIRQEDGMFTDWFLLLTMLSDGLTDRRTHCQYLINPSSVPPDVILNISVSGFANRHSIDVLPDMYDFIKPIGAVLPKGSFKSTIMRVLDSISILGVPVLPKSNVVDSDEVGEQMSPTFEHAVMEIYKGVAGVDSLDDLIKWVLNADLVPHDDRLGQLYQTFLPLAKDLLAPAARLFYDNAMSEGRFLTFAHADSELLNANYFGHLLRLKIPYITEVNLMIRKNREGGELFQLVLSYLYKMYATSAQPMWFGSLLRLLICPWLQMEKLIGDADTCLTSAEVGWHIPKEHLLQDGWCGCEDGFICYLIIRAPKLVLEELSTKNWSQYHAQVIITDEILIGDPRRVNAKVVIKGNHLPSKLISRYACFSLTASYEMRLTCGHRVGKPSAYSARLFFRSSLG</sequence>
<name>A0A8A1FYS2_9REOV</name>
<dbReference type="GO" id="GO:0005198">
    <property type="term" value="F:structural molecule activity"/>
    <property type="evidence" value="ECO:0007669"/>
    <property type="project" value="InterPro"/>
</dbReference>